<evidence type="ECO:0000313" key="10">
    <source>
        <dbReference type="EMBL" id="CDG40657.1"/>
    </source>
</evidence>
<feature type="compositionally biased region" description="Polar residues" evidence="8">
    <location>
        <begin position="7"/>
        <end position="21"/>
    </location>
</feature>
<dbReference type="PROSITE" id="PS51747">
    <property type="entry name" value="CYT_DCMP_DEAMINASES_2"/>
    <property type="match status" value="1"/>
</dbReference>
<dbReference type="HAMAP" id="MF_00972">
    <property type="entry name" value="tRNA_aden_deaminase"/>
    <property type="match status" value="1"/>
</dbReference>
<dbReference type="InterPro" id="IPR016193">
    <property type="entry name" value="Cytidine_deaminase-like"/>
</dbReference>
<evidence type="ECO:0000256" key="3">
    <source>
        <dbReference type="ARBA" id="ARBA00022723"/>
    </source>
</evidence>
<keyword evidence="5 7" id="KW-0862">Zinc</keyword>
<dbReference type="SUPFAM" id="SSF53927">
    <property type="entry name" value="Cytidine deaminase-like"/>
    <property type="match status" value="1"/>
</dbReference>
<gene>
    <name evidence="7" type="primary">tadA</name>
    <name evidence="10" type="ORF">ASAP_2612</name>
</gene>
<dbReference type="PANTHER" id="PTHR11079">
    <property type="entry name" value="CYTOSINE DEAMINASE FAMILY MEMBER"/>
    <property type="match status" value="1"/>
</dbReference>
<feature type="active site" description="Proton donor" evidence="7">
    <location>
        <position position="95"/>
    </location>
</feature>
<accession>A0A060QLV4</accession>
<dbReference type="EMBL" id="CBLX010000023">
    <property type="protein sequence ID" value="CDG40657.1"/>
    <property type="molecule type" value="Genomic_DNA"/>
</dbReference>
<dbReference type="GO" id="GO:0002100">
    <property type="term" value="P:tRNA wobble adenosine to inosine editing"/>
    <property type="evidence" value="ECO:0007669"/>
    <property type="project" value="UniProtKB-UniRule"/>
</dbReference>
<evidence type="ECO:0000256" key="2">
    <source>
        <dbReference type="ARBA" id="ARBA00022694"/>
    </source>
</evidence>
<dbReference type="PROSITE" id="PS00903">
    <property type="entry name" value="CYT_DCMP_DEAMINASES_1"/>
    <property type="match status" value="1"/>
</dbReference>
<evidence type="ECO:0000256" key="1">
    <source>
        <dbReference type="ARBA" id="ARBA00010669"/>
    </source>
</evidence>
<proteinExistence type="inferred from homology"/>
<comment type="cofactor">
    <cofactor evidence="7">
        <name>Zn(2+)</name>
        <dbReference type="ChEBI" id="CHEBI:29105"/>
    </cofactor>
    <text evidence="7">Binds 1 zinc ion per subunit.</text>
</comment>
<comment type="caution">
    <text evidence="10">The sequence shown here is derived from an EMBL/GenBank/DDBJ whole genome shotgun (WGS) entry which is preliminary data.</text>
</comment>
<comment type="catalytic activity">
    <reaction evidence="6 7">
        <text>adenosine(34) in tRNA + H2O + H(+) = inosine(34) in tRNA + NH4(+)</text>
        <dbReference type="Rhea" id="RHEA:43168"/>
        <dbReference type="Rhea" id="RHEA-COMP:10373"/>
        <dbReference type="Rhea" id="RHEA-COMP:10374"/>
        <dbReference type="ChEBI" id="CHEBI:15377"/>
        <dbReference type="ChEBI" id="CHEBI:15378"/>
        <dbReference type="ChEBI" id="CHEBI:28938"/>
        <dbReference type="ChEBI" id="CHEBI:74411"/>
        <dbReference type="ChEBI" id="CHEBI:82852"/>
        <dbReference type="EC" id="3.5.4.33"/>
    </reaction>
</comment>
<dbReference type="Pfam" id="PF00383">
    <property type="entry name" value="dCMP_cyt_deam_1"/>
    <property type="match status" value="1"/>
</dbReference>
<comment type="function">
    <text evidence="7">Catalyzes the deamination of adenosine to inosine at the wobble position 34 of tRNA(Arg2).</text>
</comment>
<comment type="similarity">
    <text evidence="1">Belongs to the cytidine and deoxycytidylate deaminase family. ADAT2 subfamily.</text>
</comment>
<feature type="region of interest" description="Disordered" evidence="8">
    <location>
        <begin position="1"/>
        <end position="39"/>
    </location>
</feature>
<feature type="domain" description="CMP/dCMP-type deaminase" evidence="9">
    <location>
        <begin position="41"/>
        <end position="151"/>
    </location>
</feature>
<reference evidence="10 11" key="2">
    <citation type="journal article" date="2014" name="PLoS ONE">
        <title>Evolution of mitochondria reconstructed from the energy metabolism of living bacteria.</title>
        <authorList>
            <person name="Degli Esposti M."/>
            <person name="Chouaia B."/>
            <person name="Comandatore F."/>
            <person name="Crotti E."/>
            <person name="Sassera D."/>
            <person name="Lievens P.M."/>
            <person name="Daffonchio D."/>
            <person name="Bandi C."/>
        </authorList>
    </citation>
    <scope>NUCLEOTIDE SEQUENCE [LARGE SCALE GENOMIC DNA]</scope>
    <source>
        <strain evidence="10 11">SF2.1</strain>
    </source>
</reference>
<organism evidence="10 11">
    <name type="scientific">Asaia bogorensis</name>
    <dbReference type="NCBI Taxonomy" id="91915"/>
    <lineage>
        <taxon>Bacteria</taxon>
        <taxon>Pseudomonadati</taxon>
        <taxon>Pseudomonadota</taxon>
        <taxon>Alphaproteobacteria</taxon>
        <taxon>Acetobacterales</taxon>
        <taxon>Acetobacteraceae</taxon>
        <taxon>Asaia</taxon>
    </lineage>
</organism>
<dbReference type="Gene3D" id="3.40.140.10">
    <property type="entry name" value="Cytidine Deaminase, domain 2"/>
    <property type="match status" value="1"/>
</dbReference>
<dbReference type="CDD" id="cd01285">
    <property type="entry name" value="nucleoside_deaminase"/>
    <property type="match status" value="1"/>
</dbReference>
<comment type="subunit">
    <text evidence="7">Homodimer.</text>
</comment>
<reference evidence="10 11" key="1">
    <citation type="journal article" date="2014" name="Genome Biol. Evol.">
        <title>Acetic acid bacteria genomes reveal functional traits for adaptation to life in insect guts.</title>
        <authorList>
            <person name="Chouaia B."/>
            <person name="Gaiarsa S."/>
            <person name="Crotti E."/>
            <person name="Comandatore F."/>
            <person name="Degli Esposti M."/>
            <person name="Ricci I."/>
            <person name="Alma A."/>
            <person name="Favia G."/>
            <person name="Bandi C."/>
            <person name="Daffonchio D."/>
        </authorList>
    </citation>
    <scope>NUCLEOTIDE SEQUENCE [LARGE SCALE GENOMIC DNA]</scope>
    <source>
        <strain evidence="10 11">SF2.1</strain>
    </source>
</reference>
<feature type="binding site" evidence="7">
    <location>
        <position position="123"/>
    </location>
    <ligand>
        <name>Zn(2+)</name>
        <dbReference type="ChEBI" id="CHEBI:29105"/>
        <note>catalytic</note>
    </ligand>
</feature>
<evidence type="ECO:0000256" key="7">
    <source>
        <dbReference type="HAMAP-Rule" id="MF_00972"/>
    </source>
</evidence>
<evidence type="ECO:0000313" key="11">
    <source>
        <dbReference type="Proteomes" id="UP000027583"/>
    </source>
</evidence>
<evidence type="ECO:0000256" key="6">
    <source>
        <dbReference type="ARBA" id="ARBA00048045"/>
    </source>
</evidence>
<evidence type="ECO:0000259" key="9">
    <source>
        <dbReference type="PROSITE" id="PS51747"/>
    </source>
</evidence>
<protein>
    <recommendedName>
        <fullName evidence="7">tRNA-specific adenosine deaminase</fullName>
        <ecNumber evidence="7">3.5.4.33</ecNumber>
    </recommendedName>
</protein>
<dbReference type="GO" id="GO:0052717">
    <property type="term" value="F:tRNA-specific adenosine-34 deaminase activity"/>
    <property type="evidence" value="ECO:0007669"/>
    <property type="project" value="UniProtKB-UniRule"/>
</dbReference>
<dbReference type="InterPro" id="IPR028883">
    <property type="entry name" value="tRNA_aden_deaminase"/>
</dbReference>
<feature type="binding site" evidence="7">
    <location>
        <position position="126"/>
    </location>
    <ligand>
        <name>Zn(2+)</name>
        <dbReference type="ChEBI" id="CHEBI:29105"/>
        <note>catalytic</note>
    </ligand>
</feature>
<dbReference type="EC" id="3.5.4.33" evidence="7"/>
<dbReference type="InterPro" id="IPR016192">
    <property type="entry name" value="APOBEC/CMP_deaminase_Zn-bd"/>
</dbReference>
<keyword evidence="3 7" id="KW-0479">Metal-binding</keyword>
<name>A0A060QLV4_9PROT</name>
<evidence type="ECO:0000256" key="4">
    <source>
        <dbReference type="ARBA" id="ARBA00022801"/>
    </source>
</evidence>
<keyword evidence="2 7" id="KW-0819">tRNA processing</keyword>
<dbReference type="InterPro" id="IPR002125">
    <property type="entry name" value="CMP_dCMP_dom"/>
</dbReference>
<dbReference type="eggNOG" id="COG0590">
    <property type="taxonomic scope" value="Bacteria"/>
</dbReference>
<keyword evidence="4 7" id="KW-0378">Hydrolase</keyword>
<feature type="binding site" evidence="7">
    <location>
        <position position="93"/>
    </location>
    <ligand>
        <name>Zn(2+)</name>
        <dbReference type="ChEBI" id="CHEBI:29105"/>
        <note>catalytic</note>
    </ligand>
</feature>
<dbReference type="AlphaFoldDB" id="A0A060QLV4"/>
<dbReference type="GO" id="GO:0008270">
    <property type="term" value="F:zinc ion binding"/>
    <property type="evidence" value="ECO:0007669"/>
    <property type="project" value="UniProtKB-UniRule"/>
</dbReference>
<evidence type="ECO:0000256" key="5">
    <source>
        <dbReference type="ARBA" id="ARBA00022833"/>
    </source>
</evidence>
<feature type="compositionally biased region" description="Basic and acidic residues" evidence="8">
    <location>
        <begin position="22"/>
        <end position="34"/>
    </location>
</feature>
<sequence>MGGGSSGMRQKNSHHPSSLTRTGDKSAPPDRRDNGIAPPCLDPSEAMSCALEAAREAALRGEVPVGAIVLGADGQVLACASNEVEQRVDPSAHAEILAMREAARVLGSRSLASCTLVVTLEPCPMCASAMTHFRLGRVIYGAYDPKGGGVDHGPRIFEQPACLHRPEVIGGVREHENAELLRKFFMTLRESRAS</sequence>
<evidence type="ECO:0000256" key="8">
    <source>
        <dbReference type="SAM" id="MobiDB-lite"/>
    </source>
</evidence>
<dbReference type="Proteomes" id="UP000027583">
    <property type="component" value="Unassembled WGS sequence"/>
</dbReference>
<dbReference type="PANTHER" id="PTHR11079:SF179">
    <property type="entry name" value="TRNA(ADENINE(34)) DEAMINASE, CHLOROPLASTIC"/>
    <property type="match status" value="1"/>
</dbReference>